<feature type="domain" description="SDR-like Ig" evidence="8">
    <location>
        <begin position="54"/>
        <end position="147"/>
    </location>
</feature>
<comment type="caution">
    <text evidence="9">The sequence shown here is derived from an EMBL/GenBank/DDBJ whole genome shotgun (WGS) entry which is preliminary data.</text>
</comment>
<keyword evidence="5" id="KW-0572">Peptidoglycan-anchor</keyword>
<feature type="region of interest" description="Disordered" evidence="6">
    <location>
        <begin position="174"/>
        <end position="199"/>
    </location>
</feature>
<evidence type="ECO:0000256" key="1">
    <source>
        <dbReference type="ARBA" id="ARBA00004168"/>
    </source>
</evidence>
<dbReference type="SUPFAM" id="SSF49401">
    <property type="entry name" value="Bacterial adhesins"/>
    <property type="match status" value="1"/>
</dbReference>
<dbReference type="EMBL" id="AODH01000010">
    <property type="protein sequence ID" value="EUJ41657.1"/>
    <property type="molecule type" value="Genomic_DNA"/>
</dbReference>
<dbReference type="Pfam" id="PF17961">
    <property type="entry name" value="Big_8"/>
    <property type="match status" value="1"/>
</dbReference>
<evidence type="ECO:0000259" key="8">
    <source>
        <dbReference type="Pfam" id="PF17961"/>
    </source>
</evidence>
<feature type="signal peptide" evidence="7">
    <location>
        <begin position="1"/>
        <end position="26"/>
    </location>
</feature>
<dbReference type="GO" id="GO:0007155">
    <property type="term" value="P:cell adhesion"/>
    <property type="evidence" value="ECO:0007669"/>
    <property type="project" value="InterPro"/>
</dbReference>
<evidence type="ECO:0000256" key="5">
    <source>
        <dbReference type="ARBA" id="ARBA00023088"/>
    </source>
</evidence>
<dbReference type="OrthoDB" id="2056845at2"/>
<evidence type="ECO:0000256" key="6">
    <source>
        <dbReference type="SAM" id="MobiDB-lite"/>
    </source>
</evidence>
<dbReference type="InterPro" id="IPR008966">
    <property type="entry name" value="Adhesion_dom_sf"/>
</dbReference>
<keyword evidence="2" id="KW-0134">Cell wall</keyword>
<dbReference type="InterPro" id="IPR041171">
    <property type="entry name" value="SDR_Ig"/>
</dbReference>
<comment type="subcellular location">
    <subcellularLocation>
        <location evidence="1">Secreted</location>
        <location evidence="1">Cell wall</location>
        <topology evidence="1">Peptidoglycan-anchor</topology>
    </subcellularLocation>
</comment>
<gene>
    <name evidence="9" type="ORF">BCAMP_03225</name>
</gene>
<protein>
    <submittedName>
        <fullName evidence="9">LysM domain-containing protein</fullName>
    </submittedName>
</protein>
<dbReference type="AlphaFoldDB" id="W7CXF4"/>
<keyword evidence="3" id="KW-0964">Secreted</keyword>
<evidence type="ECO:0000256" key="7">
    <source>
        <dbReference type="SAM" id="SignalP"/>
    </source>
</evidence>
<dbReference type="STRING" id="1265861.BCAMP_03225"/>
<dbReference type="Gene3D" id="2.60.40.1280">
    <property type="match status" value="1"/>
</dbReference>
<accession>W7CXF4</accession>
<evidence type="ECO:0000256" key="4">
    <source>
        <dbReference type="ARBA" id="ARBA00022729"/>
    </source>
</evidence>
<proteinExistence type="predicted"/>
<dbReference type="InterPro" id="IPR011252">
    <property type="entry name" value="Fibrogen-bd_dom1"/>
</dbReference>
<evidence type="ECO:0000256" key="2">
    <source>
        <dbReference type="ARBA" id="ARBA00022512"/>
    </source>
</evidence>
<evidence type="ECO:0000313" key="10">
    <source>
        <dbReference type="Proteomes" id="UP000019243"/>
    </source>
</evidence>
<keyword evidence="4 7" id="KW-0732">Signal</keyword>
<organism evidence="9 10">
    <name type="scientific">Brochothrix campestris FSL F6-1037</name>
    <dbReference type="NCBI Taxonomy" id="1265861"/>
    <lineage>
        <taxon>Bacteria</taxon>
        <taxon>Bacillati</taxon>
        <taxon>Bacillota</taxon>
        <taxon>Bacilli</taxon>
        <taxon>Bacillales</taxon>
        <taxon>Listeriaceae</taxon>
        <taxon>Brochothrix</taxon>
    </lineage>
</organism>
<dbReference type="Proteomes" id="UP000019243">
    <property type="component" value="Unassembled WGS sequence"/>
</dbReference>
<evidence type="ECO:0000256" key="3">
    <source>
        <dbReference type="ARBA" id="ARBA00022525"/>
    </source>
</evidence>
<feature type="chain" id="PRO_5004890173" evidence="7">
    <location>
        <begin position="27"/>
        <end position="199"/>
    </location>
</feature>
<keyword evidence="10" id="KW-1185">Reference proteome</keyword>
<sequence>MKKIKRSIVLALVIIAAFFQNPVVFAKNITSSIVTDVNFKADTTANGGQIITEIDSSKKFILSYEFSIPKELIVLGGDRASFSVPPEIRYNNIDMTDVPLKTSDGLIFGTASIKNGQVEITFNTNVEQGISMAYFDIWANFNANNITIDEMNVIPFETINGTVEKEILITQSNTGSGSGAWITKNGKYEGKQDPKDTLT</sequence>
<name>W7CXF4_9LIST</name>
<evidence type="ECO:0000313" key="9">
    <source>
        <dbReference type="EMBL" id="EUJ41657.1"/>
    </source>
</evidence>
<reference evidence="9 10" key="1">
    <citation type="submission" date="2012-12" db="EMBL/GenBank/DDBJ databases">
        <title>Novel taxa of Listeriaceae from agricultural environments in the United States.</title>
        <authorList>
            <person name="den Bakker H.C."/>
            <person name="Allred A."/>
            <person name="Warchocki S."/>
            <person name="Wright E.M."/>
            <person name="Burrell A."/>
            <person name="Nightingale K.K."/>
            <person name="Kephart D."/>
            <person name="Wiedmann M."/>
        </authorList>
    </citation>
    <scope>NUCLEOTIDE SEQUENCE [LARGE SCALE GENOMIC DNA]</scope>
    <source>
        <strain evidence="9 10">FSL F6-1037</strain>
    </source>
</reference>
<dbReference type="RefSeq" id="WP_051456837.1">
    <property type="nucleotide sequence ID" value="NZ_AODH01000010.1"/>
</dbReference>
<feature type="compositionally biased region" description="Basic and acidic residues" evidence="6">
    <location>
        <begin position="186"/>
        <end position="199"/>
    </location>
</feature>